<dbReference type="PANTHER" id="PTHR43133">
    <property type="entry name" value="RNA POLYMERASE ECF-TYPE SIGMA FACTO"/>
    <property type="match status" value="1"/>
</dbReference>
<evidence type="ECO:0000313" key="8">
    <source>
        <dbReference type="Proteomes" id="UP000319732"/>
    </source>
</evidence>
<dbReference type="GO" id="GO:0006352">
    <property type="term" value="P:DNA-templated transcription initiation"/>
    <property type="evidence" value="ECO:0007669"/>
    <property type="project" value="InterPro"/>
</dbReference>
<proteinExistence type="inferred from homology"/>
<keyword evidence="8" id="KW-1185">Reference proteome</keyword>
<evidence type="ECO:0000256" key="1">
    <source>
        <dbReference type="ARBA" id="ARBA00010641"/>
    </source>
</evidence>
<dbReference type="InterPro" id="IPR036388">
    <property type="entry name" value="WH-like_DNA-bd_sf"/>
</dbReference>
<dbReference type="InterPro" id="IPR013325">
    <property type="entry name" value="RNA_pol_sigma_r2"/>
</dbReference>
<evidence type="ECO:0000259" key="6">
    <source>
        <dbReference type="Pfam" id="PF08281"/>
    </source>
</evidence>
<evidence type="ECO:0000313" key="7">
    <source>
        <dbReference type="EMBL" id="TQV69871.1"/>
    </source>
</evidence>
<dbReference type="InterPro" id="IPR007627">
    <property type="entry name" value="RNA_pol_sigma70_r2"/>
</dbReference>
<dbReference type="EMBL" id="VHSG01000026">
    <property type="protein sequence ID" value="TQV69871.1"/>
    <property type="molecule type" value="Genomic_DNA"/>
</dbReference>
<dbReference type="AlphaFoldDB" id="A0A545SY32"/>
<dbReference type="CDD" id="cd06171">
    <property type="entry name" value="Sigma70_r4"/>
    <property type="match status" value="1"/>
</dbReference>
<dbReference type="InterPro" id="IPR013249">
    <property type="entry name" value="RNA_pol_sigma70_r4_t2"/>
</dbReference>
<accession>A0A545SY32</accession>
<dbReference type="NCBIfam" id="TIGR02937">
    <property type="entry name" value="sigma70-ECF"/>
    <property type="match status" value="1"/>
</dbReference>
<dbReference type="InterPro" id="IPR014284">
    <property type="entry name" value="RNA_pol_sigma-70_dom"/>
</dbReference>
<organism evidence="7 8">
    <name type="scientific">Exilibacterium tricleocarpae</name>
    <dbReference type="NCBI Taxonomy" id="2591008"/>
    <lineage>
        <taxon>Bacteria</taxon>
        <taxon>Pseudomonadati</taxon>
        <taxon>Pseudomonadota</taxon>
        <taxon>Gammaproteobacteria</taxon>
        <taxon>Cellvibrionales</taxon>
        <taxon>Cellvibrionaceae</taxon>
        <taxon>Exilibacterium</taxon>
    </lineage>
</organism>
<keyword evidence="3" id="KW-0731">Sigma factor</keyword>
<gene>
    <name evidence="7" type="ORF">FKG94_22220</name>
</gene>
<dbReference type="SUPFAM" id="SSF88946">
    <property type="entry name" value="Sigma2 domain of RNA polymerase sigma factors"/>
    <property type="match status" value="1"/>
</dbReference>
<dbReference type="Pfam" id="PF08281">
    <property type="entry name" value="Sigma70_r4_2"/>
    <property type="match status" value="1"/>
</dbReference>
<comment type="similarity">
    <text evidence="1">Belongs to the sigma-70 factor family. ECF subfamily.</text>
</comment>
<dbReference type="PANTHER" id="PTHR43133:SF63">
    <property type="entry name" value="RNA POLYMERASE SIGMA FACTOR FECI-RELATED"/>
    <property type="match status" value="1"/>
</dbReference>
<name>A0A545SY32_9GAMM</name>
<feature type="domain" description="RNA polymerase sigma-70 region 2" evidence="5">
    <location>
        <begin position="5"/>
        <end position="70"/>
    </location>
</feature>
<dbReference type="RefSeq" id="WP_142929149.1">
    <property type="nucleotide sequence ID" value="NZ_ML660104.1"/>
</dbReference>
<dbReference type="Gene3D" id="1.10.1740.10">
    <property type="match status" value="1"/>
</dbReference>
<keyword evidence="4" id="KW-0804">Transcription</keyword>
<reference evidence="7 8" key="1">
    <citation type="submission" date="2019-06" db="EMBL/GenBank/DDBJ databases">
        <title>Whole genome sequence for Cellvibrionaceae sp. R142.</title>
        <authorList>
            <person name="Wang G."/>
        </authorList>
    </citation>
    <scope>NUCLEOTIDE SEQUENCE [LARGE SCALE GENOMIC DNA]</scope>
    <source>
        <strain evidence="7 8">R142</strain>
    </source>
</reference>
<keyword evidence="2" id="KW-0805">Transcription regulation</keyword>
<dbReference type="InterPro" id="IPR039425">
    <property type="entry name" value="RNA_pol_sigma-70-like"/>
</dbReference>
<evidence type="ECO:0000256" key="4">
    <source>
        <dbReference type="ARBA" id="ARBA00023163"/>
    </source>
</evidence>
<dbReference type="Pfam" id="PF04542">
    <property type="entry name" value="Sigma70_r2"/>
    <property type="match status" value="1"/>
</dbReference>
<evidence type="ECO:0000256" key="3">
    <source>
        <dbReference type="ARBA" id="ARBA00023082"/>
    </source>
</evidence>
<comment type="caution">
    <text evidence="7">The sequence shown here is derived from an EMBL/GenBank/DDBJ whole genome shotgun (WGS) entry which is preliminary data.</text>
</comment>
<dbReference type="InterPro" id="IPR013324">
    <property type="entry name" value="RNA_pol_sigma_r3/r4-like"/>
</dbReference>
<evidence type="ECO:0000259" key="5">
    <source>
        <dbReference type="Pfam" id="PF04542"/>
    </source>
</evidence>
<sequence length="163" mass="19492">MESVFNQYHSMLLSFFSKRSQNTWDAEELTQEVFYKMLKRDEIDANQPYPESYLYTIAWSVLRDRSRRDRVRQRGQHVVYDESLAKEDPHTPERDANSREIYQRYVQILNDLSPKARAVFVLHRYEGLTYTQIAKHCDMSVSAVEKHMMKALAQMKELLRDHV</sequence>
<evidence type="ECO:0000256" key="2">
    <source>
        <dbReference type="ARBA" id="ARBA00023015"/>
    </source>
</evidence>
<dbReference type="Gene3D" id="1.10.10.10">
    <property type="entry name" value="Winged helix-like DNA-binding domain superfamily/Winged helix DNA-binding domain"/>
    <property type="match status" value="1"/>
</dbReference>
<dbReference type="Proteomes" id="UP000319732">
    <property type="component" value="Unassembled WGS sequence"/>
</dbReference>
<dbReference type="SUPFAM" id="SSF88659">
    <property type="entry name" value="Sigma3 and sigma4 domains of RNA polymerase sigma factors"/>
    <property type="match status" value="1"/>
</dbReference>
<dbReference type="GO" id="GO:0016987">
    <property type="term" value="F:sigma factor activity"/>
    <property type="evidence" value="ECO:0007669"/>
    <property type="project" value="UniProtKB-KW"/>
</dbReference>
<dbReference type="OrthoDB" id="9797134at2"/>
<feature type="domain" description="RNA polymerase sigma factor 70 region 4 type 2" evidence="6">
    <location>
        <begin position="104"/>
        <end position="155"/>
    </location>
</feature>
<protein>
    <submittedName>
        <fullName evidence="7">RNA polymerase sigma factor</fullName>
    </submittedName>
</protein>
<dbReference type="GO" id="GO:0003677">
    <property type="term" value="F:DNA binding"/>
    <property type="evidence" value="ECO:0007669"/>
    <property type="project" value="InterPro"/>
</dbReference>